<dbReference type="InterPro" id="IPR005018">
    <property type="entry name" value="DOMON_domain"/>
</dbReference>
<keyword evidence="4" id="KW-1185">Reference proteome</keyword>
<dbReference type="AlphaFoldDB" id="A0A6A4VK07"/>
<keyword evidence="1" id="KW-0732">Signal</keyword>
<dbReference type="PROSITE" id="PS50836">
    <property type="entry name" value="DOMON"/>
    <property type="match status" value="1"/>
</dbReference>
<gene>
    <name evidence="3" type="ORF">FJT64_011087</name>
</gene>
<name>A0A6A4VK07_AMPAM</name>
<dbReference type="InterPro" id="IPR045266">
    <property type="entry name" value="DOH_DOMON"/>
</dbReference>
<evidence type="ECO:0000259" key="2">
    <source>
        <dbReference type="PROSITE" id="PS50836"/>
    </source>
</evidence>
<evidence type="ECO:0000256" key="1">
    <source>
        <dbReference type="SAM" id="SignalP"/>
    </source>
</evidence>
<dbReference type="SMART" id="SM00664">
    <property type="entry name" value="DoH"/>
    <property type="match status" value="1"/>
</dbReference>
<dbReference type="Pfam" id="PF03351">
    <property type="entry name" value="DOMON"/>
    <property type="match status" value="1"/>
</dbReference>
<feature type="signal peptide" evidence="1">
    <location>
        <begin position="1"/>
        <end position="30"/>
    </location>
</feature>
<feature type="domain" description="DOMON" evidence="2">
    <location>
        <begin position="56"/>
        <end position="175"/>
    </location>
</feature>
<organism evidence="3 4">
    <name type="scientific">Amphibalanus amphitrite</name>
    <name type="common">Striped barnacle</name>
    <name type="synonym">Balanus amphitrite</name>
    <dbReference type="NCBI Taxonomy" id="1232801"/>
    <lineage>
        <taxon>Eukaryota</taxon>
        <taxon>Metazoa</taxon>
        <taxon>Ecdysozoa</taxon>
        <taxon>Arthropoda</taxon>
        <taxon>Crustacea</taxon>
        <taxon>Multicrustacea</taxon>
        <taxon>Cirripedia</taxon>
        <taxon>Thoracica</taxon>
        <taxon>Thoracicalcarea</taxon>
        <taxon>Balanomorpha</taxon>
        <taxon>Balanoidea</taxon>
        <taxon>Balanidae</taxon>
        <taxon>Amphibalaninae</taxon>
        <taxon>Amphibalanus</taxon>
    </lineage>
</organism>
<comment type="caution">
    <text evidence="3">The sequence shown here is derived from an EMBL/GenBank/DDBJ whole genome shotgun (WGS) entry which is preliminary data.</text>
</comment>
<dbReference type="CDD" id="cd09631">
    <property type="entry name" value="DOMON_DOH"/>
    <property type="match status" value="1"/>
</dbReference>
<reference evidence="3 4" key="1">
    <citation type="submission" date="2019-07" db="EMBL/GenBank/DDBJ databases">
        <title>Draft genome assembly of a fouling barnacle, Amphibalanus amphitrite (Darwin, 1854): The first reference genome for Thecostraca.</title>
        <authorList>
            <person name="Kim W."/>
        </authorList>
    </citation>
    <scope>NUCLEOTIDE SEQUENCE [LARGE SCALE GENOMIC DNA]</scope>
    <source>
        <strain evidence="3">SNU_AA5</strain>
        <tissue evidence="3">Soma without cirri and trophi</tissue>
    </source>
</reference>
<feature type="chain" id="PRO_5025428437" description="DOMON domain-containing protein" evidence="1">
    <location>
        <begin position="31"/>
        <end position="241"/>
    </location>
</feature>
<sequence>MLEANQAMHGLGFVRTACLLLSAWLPEITSLKSRLEAAGIVKAEGNAFVKQFHTNPDAFLGWEVHSDGTIWFDLDCMDLDELQYCGFGFSETDQPAGTHHDTDVYIAHRRQVEDRYSASNWSTPRLDQHQDVSCDHCAVLDGRLHATFFRNLSTGDVAQDVSIVNRTYRVSWAIGVVRDGRVSAHNFTPRAESEYMYINFLEPEATEMPKFEVHHEVSAAGALQMALTAVLGFALLCELLS</sequence>
<accession>A0A6A4VK07</accession>
<evidence type="ECO:0000313" key="4">
    <source>
        <dbReference type="Proteomes" id="UP000440578"/>
    </source>
</evidence>
<evidence type="ECO:0000313" key="3">
    <source>
        <dbReference type="EMBL" id="KAF0290698.1"/>
    </source>
</evidence>
<dbReference type="EMBL" id="VIIS01001934">
    <property type="protein sequence ID" value="KAF0290698.1"/>
    <property type="molecule type" value="Genomic_DNA"/>
</dbReference>
<protein>
    <recommendedName>
        <fullName evidence="2">DOMON domain-containing protein</fullName>
    </recommendedName>
</protein>
<dbReference type="OrthoDB" id="6394474at2759"/>
<proteinExistence type="predicted"/>
<dbReference type="Proteomes" id="UP000440578">
    <property type="component" value="Unassembled WGS sequence"/>
</dbReference>